<evidence type="ECO:0000313" key="2">
    <source>
        <dbReference type="EMBL" id="TCK27942.1"/>
    </source>
</evidence>
<sequence>MPSASSTRLVVTALLLGASALPAMAIQLSPHRATYAVSLDASKSGTRINGAEGRIVYEMRGSACDGYSVQLRQDTALATEGGRVNSEVTTATWEDGEGKSYRFRVTNRVNGETSEEADGVAERKEGDLTVMATKPEERTLALGKNILLPTQHVLRLIRSAESGEAVLEAPVFDGSPDARKVYDTLAVIGRETRDAKGLEDAATAGDLAGRPRFPVTISYYERGGSSETPDYVISFDMFDNGVSRKLTLDYGEFALNGTLISYEALAKEDCAK</sequence>
<proteinExistence type="predicted"/>
<evidence type="ECO:0000313" key="3">
    <source>
        <dbReference type="Proteomes" id="UP000295030"/>
    </source>
</evidence>
<gene>
    <name evidence="2" type="ORF">EV667_1937</name>
</gene>
<dbReference type="OrthoDB" id="9815514at2"/>
<keyword evidence="3" id="KW-1185">Reference proteome</keyword>
<dbReference type="InterPro" id="IPR015000">
    <property type="entry name" value="EipB-like"/>
</dbReference>
<dbReference type="RefSeq" id="WP_131835144.1">
    <property type="nucleotide sequence ID" value="NZ_SMFY01000002.1"/>
</dbReference>
<feature type="signal peptide" evidence="1">
    <location>
        <begin position="1"/>
        <end position="25"/>
    </location>
</feature>
<keyword evidence="1" id="KW-0732">Signal</keyword>
<feature type="chain" id="PRO_5020696528" evidence="1">
    <location>
        <begin position="26"/>
        <end position="272"/>
    </location>
</feature>
<dbReference type="Proteomes" id="UP000295030">
    <property type="component" value="Unassembled WGS sequence"/>
</dbReference>
<dbReference type="AlphaFoldDB" id="A0A4R1IBU1"/>
<organism evidence="2 3">
    <name type="scientific">Ancylobacter aquaticus</name>
    <dbReference type="NCBI Taxonomy" id="100"/>
    <lineage>
        <taxon>Bacteria</taxon>
        <taxon>Pseudomonadati</taxon>
        <taxon>Pseudomonadota</taxon>
        <taxon>Alphaproteobacteria</taxon>
        <taxon>Hyphomicrobiales</taxon>
        <taxon>Xanthobacteraceae</taxon>
        <taxon>Ancylobacter</taxon>
    </lineage>
</organism>
<comment type="caution">
    <text evidence="2">The sequence shown here is derived from an EMBL/GenBank/DDBJ whole genome shotgun (WGS) entry which is preliminary data.</text>
</comment>
<reference evidence="2 3" key="1">
    <citation type="submission" date="2019-03" db="EMBL/GenBank/DDBJ databases">
        <title>Genomic Encyclopedia of Type Strains, Phase IV (KMG-IV): sequencing the most valuable type-strain genomes for metagenomic binning, comparative biology and taxonomic classification.</title>
        <authorList>
            <person name="Goeker M."/>
        </authorList>
    </citation>
    <scope>NUCLEOTIDE SEQUENCE [LARGE SCALE GENOMIC DNA]</scope>
    <source>
        <strain evidence="2 3">DSM 101</strain>
    </source>
</reference>
<accession>A0A4R1IBU1</accession>
<dbReference type="EMBL" id="SMFY01000002">
    <property type="protein sequence ID" value="TCK27942.1"/>
    <property type="molecule type" value="Genomic_DNA"/>
</dbReference>
<dbReference type="Pfam" id="PF08904">
    <property type="entry name" value="EipB_like"/>
    <property type="match status" value="1"/>
</dbReference>
<name>A0A4R1IBU1_ANCAQ</name>
<protein>
    <submittedName>
        <fullName evidence="2">Uncharacterized protein DUF1849</fullName>
    </submittedName>
</protein>
<evidence type="ECO:0000256" key="1">
    <source>
        <dbReference type="SAM" id="SignalP"/>
    </source>
</evidence>